<accession>A0ABX2XHR6</accession>
<dbReference type="Proteomes" id="UP000093343">
    <property type="component" value="Unassembled WGS sequence"/>
</dbReference>
<evidence type="ECO:0000313" key="1">
    <source>
        <dbReference type="EMBL" id="OCB73504.1"/>
    </source>
</evidence>
<keyword evidence="2" id="KW-1185">Reference proteome</keyword>
<protein>
    <submittedName>
        <fullName evidence="1">Uncharacterized protein</fullName>
    </submittedName>
</protein>
<comment type="caution">
    <text evidence="1">The sequence shown here is derived from an EMBL/GenBank/DDBJ whole genome shotgun (WGS) entry which is preliminary data.</text>
</comment>
<name>A0ABX2XHR6_9FLAO</name>
<evidence type="ECO:0000313" key="2">
    <source>
        <dbReference type="Proteomes" id="UP000093343"/>
    </source>
</evidence>
<dbReference type="RefSeq" id="WP_065449825.1">
    <property type="nucleotide sequence ID" value="NZ_LVEN01000027.1"/>
</dbReference>
<sequence>MRILSTLYLFFSLIFFGYSQEANIKNGSSSEIVFLKDCNLKKVIKKIVTDKRNDCNERGANWYIDFMKDNFILVSKNTIRNLIISNEIDKIYTTLLDDNILFILNSDSTKDSFDKTGYSLDLSSSIGKMDYSTVDYSFWIIQKTDSKKYKIVKEKKYNRN</sequence>
<gene>
    <name evidence="1" type="ORF">FLP_12490</name>
</gene>
<organism evidence="1 2">
    <name type="scientific">Flavobacterium piscis</name>
    <dbReference type="NCBI Taxonomy" id="1114874"/>
    <lineage>
        <taxon>Bacteria</taxon>
        <taxon>Pseudomonadati</taxon>
        <taxon>Bacteroidota</taxon>
        <taxon>Flavobacteriia</taxon>
        <taxon>Flavobacteriales</taxon>
        <taxon>Flavobacteriaceae</taxon>
        <taxon>Flavobacterium</taxon>
    </lineage>
</organism>
<reference evidence="2" key="1">
    <citation type="submission" date="2016-03" db="EMBL/GenBank/DDBJ databases">
        <title>Draft genome sequence of Paenibacillus glacialis DSM 22343.</title>
        <authorList>
            <person name="Shin S.-K."/>
            <person name="Yi H."/>
        </authorList>
    </citation>
    <scope>NUCLEOTIDE SEQUENCE [LARGE SCALE GENOMIC DNA]</scope>
    <source>
        <strain evidence="2">CCUG 60099</strain>
    </source>
</reference>
<dbReference type="EMBL" id="LVEN01000027">
    <property type="protein sequence ID" value="OCB73504.1"/>
    <property type="molecule type" value="Genomic_DNA"/>
</dbReference>
<proteinExistence type="predicted"/>